<accession>A0A5N1IXZ5</accession>
<dbReference type="Pfam" id="PF25120">
    <property type="entry name" value="DUF7814"/>
    <property type="match status" value="1"/>
</dbReference>
<evidence type="ECO:0000259" key="2">
    <source>
        <dbReference type="Pfam" id="PF25120"/>
    </source>
</evidence>
<reference evidence="3 4" key="1">
    <citation type="submission" date="2019-09" db="EMBL/GenBank/DDBJ databases">
        <title>Genome sequence of Adhaeribacter sp. M2.</title>
        <authorList>
            <person name="Srinivasan S."/>
        </authorList>
    </citation>
    <scope>NUCLEOTIDE SEQUENCE [LARGE SCALE GENOMIC DNA]</scope>
    <source>
        <strain evidence="3 4">M2</strain>
    </source>
</reference>
<dbReference type="AlphaFoldDB" id="A0A5N1IXZ5"/>
<comment type="caution">
    <text evidence="3">The sequence shown here is derived from an EMBL/GenBank/DDBJ whole genome shotgun (WGS) entry which is preliminary data.</text>
</comment>
<gene>
    <name evidence="3" type="ORF">F0P94_08345</name>
</gene>
<dbReference type="EMBL" id="VTWT01000004">
    <property type="protein sequence ID" value="KAA9338797.1"/>
    <property type="molecule type" value="Genomic_DNA"/>
</dbReference>
<name>A0A5N1IXZ5_9BACT</name>
<dbReference type="Proteomes" id="UP000326570">
    <property type="component" value="Unassembled WGS sequence"/>
</dbReference>
<dbReference type="Pfam" id="PF23653">
    <property type="entry name" value="DUF7149"/>
    <property type="match status" value="1"/>
</dbReference>
<keyword evidence="4" id="KW-1185">Reference proteome</keyword>
<protein>
    <recommendedName>
        <fullName evidence="5">Class I SAM-dependent DNA methyltransferase</fullName>
    </recommendedName>
</protein>
<evidence type="ECO:0000313" key="3">
    <source>
        <dbReference type="EMBL" id="KAA9338797.1"/>
    </source>
</evidence>
<feature type="domain" description="DUF7814" evidence="2">
    <location>
        <begin position="243"/>
        <end position="293"/>
    </location>
</feature>
<evidence type="ECO:0000259" key="1">
    <source>
        <dbReference type="Pfam" id="PF23653"/>
    </source>
</evidence>
<sequence>MKLTELSTKKALNKAYRLVKPKPEQVKTFKAGLITLLGQIEDKESEENVKIHLIDFLKNTFYHPDYLIATKGKTDFVINTGKDANTSAGVMFEVKKPTNKADMITRQNLNAKAMHKLLLYYLRERLKHNNNLTHLVITNIYDWFIFDAQDFERLFFKNTQLKKDYEAWQQGQKTSTNTNLFYKEIAKPFIAQLEEEITFTYFNLKDFEKPLRNASKAADSEFISLLKILSPVHLLKLPFTNDSNSLDKRFYAALLHLIGQEEVKKGNKNLIRWKPAGKHNQDSLLENIYVDLSYIIHNPSIQPLQRQTLQDPILKGKVLFCRDFYVVLNHKTEKIMLADFGMGLTEAAFAPIAQVNPKVFLFNARPK</sequence>
<evidence type="ECO:0000313" key="4">
    <source>
        <dbReference type="Proteomes" id="UP000326570"/>
    </source>
</evidence>
<evidence type="ECO:0008006" key="5">
    <source>
        <dbReference type="Google" id="ProtNLM"/>
    </source>
</evidence>
<dbReference type="InterPro" id="IPR055573">
    <property type="entry name" value="DUF7149"/>
</dbReference>
<dbReference type="InterPro" id="IPR056716">
    <property type="entry name" value="DUF7814"/>
</dbReference>
<dbReference type="RefSeq" id="WP_150903430.1">
    <property type="nucleotide sequence ID" value="NZ_VTWT01000004.1"/>
</dbReference>
<feature type="domain" description="DUF7149" evidence="1">
    <location>
        <begin position="7"/>
        <end position="242"/>
    </location>
</feature>
<organism evidence="3 4">
    <name type="scientific">Adhaeribacter soli</name>
    <dbReference type="NCBI Taxonomy" id="2607655"/>
    <lineage>
        <taxon>Bacteria</taxon>
        <taxon>Pseudomonadati</taxon>
        <taxon>Bacteroidota</taxon>
        <taxon>Cytophagia</taxon>
        <taxon>Cytophagales</taxon>
        <taxon>Hymenobacteraceae</taxon>
        <taxon>Adhaeribacter</taxon>
    </lineage>
</organism>
<proteinExistence type="predicted"/>